<dbReference type="AlphaFoldDB" id="A0A2S7MXQ0"/>
<keyword evidence="2" id="KW-0812">Transmembrane</keyword>
<evidence type="ECO:0000256" key="1">
    <source>
        <dbReference type="SAM" id="MobiDB-lite"/>
    </source>
</evidence>
<keyword evidence="2" id="KW-1133">Transmembrane helix</keyword>
<proteinExistence type="predicted"/>
<name>A0A2S7MXQ0_9BACI</name>
<comment type="caution">
    <text evidence="3">The sequence shown here is derived from an EMBL/GenBank/DDBJ whole genome shotgun (WGS) entry which is preliminary data.</text>
</comment>
<dbReference type="OrthoDB" id="1932566at2"/>
<dbReference type="InterPro" id="IPR046208">
    <property type="entry name" value="DUF6241"/>
</dbReference>
<feature type="compositionally biased region" description="Basic and acidic residues" evidence="1">
    <location>
        <begin position="36"/>
        <end position="54"/>
    </location>
</feature>
<protein>
    <submittedName>
        <fullName evidence="3">Uncharacterized protein</fullName>
    </submittedName>
</protein>
<dbReference type="Pfam" id="PF19754">
    <property type="entry name" value="DUF6241"/>
    <property type="match status" value="1"/>
</dbReference>
<dbReference type="RefSeq" id="WP_104850171.1">
    <property type="nucleotide sequence ID" value="NZ_PKOZ01000009.1"/>
</dbReference>
<evidence type="ECO:0000313" key="3">
    <source>
        <dbReference type="EMBL" id="PQD94533.1"/>
    </source>
</evidence>
<evidence type="ECO:0000256" key="2">
    <source>
        <dbReference type="SAM" id="Phobius"/>
    </source>
</evidence>
<gene>
    <name evidence="3" type="ORF">CYL18_14085</name>
</gene>
<feature type="region of interest" description="Disordered" evidence="1">
    <location>
        <begin position="36"/>
        <end position="58"/>
    </location>
</feature>
<dbReference type="EMBL" id="PKOZ01000009">
    <property type="protein sequence ID" value="PQD94533.1"/>
    <property type="molecule type" value="Genomic_DNA"/>
</dbReference>
<evidence type="ECO:0000313" key="4">
    <source>
        <dbReference type="Proteomes" id="UP000239663"/>
    </source>
</evidence>
<dbReference type="Proteomes" id="UP000239663">
    <property type="component" value="Unassembled WGS sequence"/>
</dbReference>
<feature type="transmembrane region" description="Helical" evidence="2">
    <location>
        <begin position="6"/>
        <end position="27"/>
    </location>
</feature>
<keyword evidence="4" id="KW-1185">Reference proteome</keyword>
<keyword evidence="2" id="KW-0472">Membrane</keyword>
<organism evidence="3 4">
    <name type="scientific">Pradoshia eiseniae</name>
    <dbReference type="NCBI Taxonomy" id="2064768"/>
    <lineage>
        <taxon>Bacteria</taxon>
        <taxon>Bacillati</taxon>
        <taxon>Bacillota</taxon>
        <taxon>Bacilli</taxon>
        <taxon>Bacillales</taxon>
        <taxon>Bacillaceae</taxon>
        <taxon>Pradoshia</taxon>
    </lineage>
</organism>
<accession>A0A2S7MXQ0</accession>
<reference evidence="3 4" key="1">
    <citation type="submission" date="2017-12" db="EMBL/GenBank/DDBJ databases">
        <title>Taxonomic description and draft genome of Pradoshia cofamensis Gen. nov., sp. nov., a thermotolerant bacillale isolated from anterior gut of earthworm Eisenia fetida.</title>
        <authorList>
            <person name="Saha T."/>
            <person name="Chakraborty R."/>
        </authorList>
    </citation>
    <scope>NUCLEOTIDE SEQUENCE [LARGE SCALE GENOMIC DNA]</scope>
    <source>
        <strain evidence="3 4">EAG3</strain>
    </source>
</reference>
<sequence length="182" mass="20645">MKKPLLWIFASLALGAALFLGVIWIMASLDEGGKEQEASATDRHSTNESTKNGRQEQTGFIGGIEQTIENDSIKKLDDALETLHKMTHQKVTAEDKWGAIPMTEANVRAAKEQISQLNIQDKSDLLQILAKWEREDFSQIDHDHNYFWKKQGGTIGKAYGIMTEEQEKEFIENNFGKFSKKE</sequence>